<feature type="domain" description="Nucleotide modification associated" evidence="1">
    <location>
        <begin position="2"/>
        <end position="45"/>
    </location>
</feature>
<sequence length="45" mass="4975">MKCYSYIVARDFGFAPNPFGGYCTLATCKPGIREGAKIRDWVLGT</sequence>
<dbReference type="Pfam" id="PF18753">
    <property type="entry name" value="Nmad2"/>
    <property type="match status" value="1"/>
</dbReference>
<dbReference type="EMBL" id="BART01027634">
    <property type="protein sequence ID" value="GAG95451.1"/>
    <property type="molecule type" value="Genomic_DNA"/>
</dbReference>
<gene>
    <name evidence="2" type="ORF">S01H4_48945</name>
</gene>
<feature type="non-terminal residue" evidence="2">
    <location>
        <position position="45"/>
    </location>
</feature>
<evidence type="ECO:0000259" key="1">
    <source>
        <dbReference type="Pfam" id="PF18753"/>
    </source>
</evidence>
<comment type="caution">
    <text evidence="2">The sequence shown here is derived from an EMBL/GenBank/DDBJ whole genome shotgun (WGS) entry which is preliminary data.</text>
</comment>
<dbReference type="AlphaFoldDB" id="X1DGD0"/>
<protein>
    <recommendedName>
        <fullName evidence="1">Nucleotide modification associated domain-containing protein</fullName>
    </recommendedName>
</protein>
<accession>X1DGD0</accession>
<name>X1DGD0_9ZZZZ</name>
<dbReference type="InterPro" id="IPR041180">
    <property type="entry name" value="Nmad2"/>
</dbReference>
<reference evidence="2" key="1">
    <citation type="journal article" date="2014" name="Front. Microbiol.">
        <title>High frequency of phylogenetically diverse reductive dehalogenase-homologous genes in deep subseafloor sedimentary metagenomes.</title>
        <authorList>
            <person name="Kawai M."/>
            <person name="Futagami T."/>
            <person name="Toyoda A."/>
            <person name="Takaki Y."/>
            <person name="Nishi S."/>
            <person name="Hori S."/>
            <person name="Arai W."/>
            <person name="Tsubouchi T."/>
            <person name="Morono Y."/>
            <person name="Uchiyama I."/>
            <person name="Ito T."/>
            <person name="Fujiyama A."/>
            <person name="Inagaki F."/>
            <person name="Takami H."/>
        </authorList>
    </citation>
    <scope>NUCLEOTIDE SEQUENCE</scope>
    <source>
        <strain evidence="2">Expedition CK06-06</strain>
    </source>
</reference>
<organism evidence="2">
    <name type="scientific">marine sediment metagenome</name>
    <dbReference type="NCBI Taxonomy" id="412755"/>
    <lineage>
        <taxon>unclassified sequences</taxon>
        <taxon>metagenomes</taxon>
        <taxon>ecological metagenomes</taxon>
    </lineage>
</organism>
<evidence type="ECO:0000313" key="2">
    <source>
        <dbReference type="EMBL" id="GAG95451.1"/>
    </source>
</evidence>
<proteinExistence type="predicted"/>